<name>A0AB34IQ14_PRYPA</name>
<reference evidence="2 3" key="1">
    <citation type="journal article" date="2024" name="Science">
        <title>Giant polyketide synthase enzymes in the biosynthesis of giant marine polyether toxins.</title>
        <authorList>
            <person name="Fallon T.R."/>
            <person name="Shende V.V."/>
            <person name="Wierzbicki I.H."/>
            <person name="Pendleton A.L."/>
            <person name="Watervoot N.F."/>
            <person name="Auber R.P."/>
            <person name="Gonzalez D.J."/>
            <person name="Wisecaver J.H."/>
            <person name="Moore B.S."/>
        </authorList>
    </citation>
    <scope>NUCLEOTIDE SEQUENCE [LARGE SCALE GENOMIC DNA]</scope>
    <source>
        <strain evidence="2 3">12B1</strain>
    </source>
</reference>
<feature type="compositionally biased region" description="Basic and acidic residues" evidence="1">
    <location>
        <begin position="369"/>
        <end position="380"/>
    </location>
</feature>
<evidence type="ECO:0000313" key="2">
    <source>
        <dbReference type="EMBL" id="KAL1504282.1"/>
    </source>
</evidence>
<proteinExistence type="predicted"/>
<feature type="region of interest" description="Disordered" evidence="1">
    <location>
        <begin position="274"/>
        <end position="295"/>
    </location>
</feature>
<comment type="caution">
    <text evidence="2">The sequence shown here is derived from an EMBL/GenBank/DDBJ whole genome shotgun (WGS) entry which is preliminary data.</text>
</comment>
<feature type="region of interest" description="Disordered" evidence="1">
    <location>
        <begin position="161"/>
        <end position="235"/>
    </location>
</feature>
<dbReference type="EMBL" id="JBGBPQ010000020">
    <property type="protein sequence ID" value="KAL1504282.1"/>
    <property type="molecule type" value="Genomic_DNA"/>
</dbReference>
<protein>
    <submittedName>
        <fullName evidence="2">Uncharacterized protein</fullName>
    </submittedName>
</protein>
<organism evidence="2 3">
    <name type="scientific">Prymnesium parvum</name>
    <name type="common">Toxic golden alga</name>
    <dbReference type="NCBI Taxonomy" id="97485"/>
    <lineage>
        <taxon>Eukaryota</taxon>
        <taxon>Haptista</taxon>
        <taxon>Haptophyta</taxon>
        <taxon>Prymnesiophyceae</taxon>
        <taxon>Prymnesiales</taxon>
        <taxon>Prymnesiaceae</taxon>
        <taxon>Prymnesium</taxon>
    </lineage>
</organism>
<dbReference type="AlphaFoldDB" id="A0AB34IQ14"/>
<feature type="compositionally biased region" description="Polar residues" evidence="1">
    <location>
        <begin position="473"/>
        <end position="483"/>
    </location>
</feature>
<feature type="compositionally biased region" description="Polar residues" evidence="1">
    <location>
        <begin position="381"/>
        <end position="411"/>
    </location>
</feature>
<feature type="region of interest" description="Disordered" evidence="1">
    <location>
        <begin position="351"/>
        <end position="425"/>
    </location>
</feature>
<feature type="region of interest" description="Disordered" evidence="1">
    <location>
        <begin position="446"/>
        <end position="483"/>
    </location>
</feature>
<evidence type="ECO:0000313" key="3">
    <source>
        <dbReference type="Proteomes" id="UP001515480"/>
    </source>
</evidence>
<dbReference type="Proteomes" id="UP001515480">
    <property type="component" value="Unassembled WGS sequence"/>
</dbReference>
<evidence type="ECO:0000256" key="1">
    <source>
        <dbReference type="SAM" id="MobiDB-lite"/>
    </source>
</evidence>
<gene>
    <name evidence="2" type="ORF">AB1Y20_010691</name>
</gene>
<sequence length="483" mass="52900">MAPKKRKACDDAEDKPATRGRAKAWLSTEDVAAFGAYIEARRDNGEVTIATLEAAACKAYPAWLEEVVKVYPWSTPAAAAKNTVEHTFEWSKENRPAAQSVYRRVTDAIIRPVRNIYQAAFLRELKDGKFPSGTQKEDAIARVKARIIRWEEKVKEDAKLARQKKKMKAQGMVTDPVDLEESKEGDVSAANEVTEENDADNQAAAGDYVLPAEEDDEPETLTSEEHQQTTSAAVPRPCADAGVVAEPLRVGGLLCEAHSPLEGTLEVAPTVDATMPNSAGKGGQQESAEQTAEKGIDNQVSKILGRKVSARAWSKSVEPQFWKVWFYFGPMGLKYEEISIDLASSKESVHQKARAGKEADSSIPKSRAQQREKKDWERTHAPNQHSLGSSSKLTAGEASPSSKKVSALVTSSERHTRQTSWSNALTAWNAQVTRLKLLSESNPAKWGQQFEDFLEQNPPPEAPESPGAPGQLQGEQSSAPPRQ</sequence>
<feature type="compositionally biased region" description="Basic and acidic residues" evidence="1">
    <location>
        <begin position="8"/>
        <end position="17"/>
    </location>
</feature>
<feature type="region of interest" description="Disordered" evidence="1">
    <location>
        <begin position="1"/>
        <end position="21"/>
    </location>
</feature>
<accession>A0AB34IQ14</accession>
<keyword evidence="3" id="KW-1185">Reference proteome</keyword>
<feature type="compositionally biased region" description="Basic and acidic residues" evidence="1">
    <location>
        <begin position="351"/>
        <end position="360"/>
    </location>
</feature>